<feature type="region of interest" description="Disordered" evidence="1">
    <location>
        <begin position="134"/>
        <end position="154"/>
    </location>
</feature>
<dbReference type="RefSeq" id="XP_001881442.1">
    <property type="nucleotide sequence ID" value="XM_001881407.1"/>
</dbReference>
<dbReference type="EMBL" id="DS547103">
    <property type="protein sequence ID" value="EDR07653.1"/>
    <property type="molecule type" value="Genomic_DNA"/>
</dbReference>
<accession>B0DC14</accession>
<dbReference type="GeneID" id="6077267"/>
<protein>
    <submittedName>
        <fullName evidence="3">Predicted protein</fullName>
    </submittedName>
</protein>
<dbReference type="OrthoDB" id="10614118at2759"/>
<dbReference type="InParanoid" id="B0DC14"/>
<keyword evidence="2" id="KW-0472">Membrane</keyword>
<feature type="transmembrane region" description="Helical" evidence="2">
    <location>
        <begin position="13"/>
        <end position="32"/>
    </location>
</feature>
<proteinExistence type="predicted"/>
<keyword evidence="2" id="KW-1133">Transmembrane helix</keyword>
<name>B0DC14_LACBS</name>
<evidence type="ECO:0000256" key="2">
    <source>
        <dbReference type="SAM" id="Phobius"/>
    </source>
</evidence>
<evidence type="ECO:0000313" key="3">
    <source>
        <dbReference type="EMBL" id="EDR07653.1"/>
    </source>
</evidence>
<dbReference type="Proteomes" id="UP000001194">
    <property type="component" value="Unassembled WGS sequence"/>
</dbReference>
<gene>
    <name evidence="3" type="ORF">LACBIDRAFT_327533</name>
</gene>
<evidence type="ECO:0000256" key="1">
    <source>
        <dbReference type="SAM" id="MobiDB-lite"/>
    </source>
</evidence>
<dbReference type="HOGENOM" id="CLU_963346_0_0_1"/>
<reference evidence="3 4" key="1">
    <citation type="journal article" date="2008" name="Nature">
        <title>The genome of Laccaria bicolor provides insights into mycorrhizal symbiosis.</title>
        <authorList>
            <person name="Martin F."/>
            <person name="Aerts A."/>
            <person name="Ahren D."/>
            <person name="Brun A."/>
            <person name="Danchin E.G.J."/>
            <person name="Duchaussoy F."/>
            <person name="Gibon J."/>
            <person name="Kohler A."/>
            <person name="Lindquist E."/>
            <person name="Pereda V."/>
            <person name="Salamov A."/>
            <person name="Shapiro H.J."/>
            <person name="Wuyts J."/>
            <person name="Blaudez D."/>
            <person name="Buee M."/>
            <person name="Brokstein P."/>
            <person name="Canbaeck B."/>
            <person name="Cohen D."/>
            <person name="Courty P.E."/>
            <person name="Coutinho P.M."/>
            <person name="Delaruelle C."/>
            <person name="Detter J.C."/>
            <person name="Deveau A."/>
            <person name="DiFazio S."/>
            <person name="Duplessis S."/>
            <person name="Fraissinet-Tachet L."/>
            <person name="Lucic E."/>
            <person name="Frey-Klett P."/>
            <person name="Fourrey C."/>
            <person name="Feussner I."/>
            <person name="Gay G."/>
            <person name="Grimwood J."/>
            <person name="Hoegger P.J."/>
            <person name="Jain P."/>
            <person name="Kilaru S."/>
            <person name="Labbe J."/>
            <person name="Lin Y.C."/>
            <person name="Legue V."/>
            <person name="Le Tacon F."/>
            <person name="Marmeisse R."/>
            <person name="Melayah D."/>
            <person name="Montanini B."/>
            <person name="Muratet M."/>
            <person name="Nehls U."/>
            <person name="Niculita-Hirzel H."/>
            <person name="Oudot-Le Secq M.P."/>
            <person name="Peter M."/>
            <person name="Quesneville H."/>
            <person name="Rajashekar B."/>
            <person name="Reich M."/>
            <person name="Rouhier N."/>
            <person name="Schmutz J."/>
            <person name="Yin T."/>
            <person name="Chalot M."/>
            <person name="Henrissat B."/>
            <person name="Kuees U."/>
            <person name="Lucas S."/>
            <person name="Van de Peer Y."/>
            <person name="Podila G.K."/>
            <person name="Polle A."/>
            <person name="Pukkila P.J."/>
            <person name="Richardson P.M."/>
            <person name="Rouze P."/>
            <person name="Sanders I.R."/>
            <person name="Stajich J.E."/>
            <person name="Tunlid A."/>
            <person name="Tuskan G."/>
            <person name="Grigoriev I.V."/>
        </authorList>
    </citation>
    <scope>NUCLEOTIDE SEQUENCE [LARGE SCALE GENOMIC DNA]</scope>
    <source>
        <strain evidence="4">S238N-H82 / ATCC MYA-4686</strain>
    </source>
</reference>
<dbReference type="KEGG" id="lbc:LACBIDRAFT_327533"/>
<evidence type="ECO:0000313" key="4">
    <source>
        <dbReference type="Proteomes" id="UP000001194"/>
    </source>
</evidence>
<organism evidence="4">
    <name type="scientific">Laccaria bicolor (strain S238N-H82 / ATCC MYA-4686)</name>
    <name type="common">Bicoloured deceiver</name>
    <name type="synonym">Laccaria laccata var. bicolor</name>
    <dbReference type="NCBI Taxonomy" id="486041"/>
    <lineage>
        <taxon>Eukaryota</taxon>
        <taxon>Fungi</taxon>
        <taxon>Dikarya</taxon>
        <taxon>Basidiomycota</taxon>
        <taxon>Agaricomycotina</taxon>
        <taxon>Agaricomycetes</taxon>
        <taxon>Agaricomycetidae</taxon>
        <taxon>Agaricales</taxon>
        <taxon>Agaricineae</taxon>
        <taxon>Hydnangiaceae</taxon>
        <taxon>Laccaria</taxon>
    </lineage>
</organism>
<sequence>MALSSSRLSVHDVFSSPFCSLLASVLPFVILATRTNPMLRHLLKTRTTTLRMLGVDEDHADRAFAFTHNQIAQAIACVQSRPLNTPSCDDNPYKSLETSWPRLRCSLALHWRSCRSLPGPSRLVEPIIEGMQGGDQVGRGSNLSKQDVRHSRPHSPYNTTTFAVFYSLAGTKHIHSVAQPRFRKGEDNPHRPSCKPWTDKLMRMYFCESFVGLGHERACTLGRQCLPARNVAIAGGPFFVRRRHWDSEVGVLSIPVPRLALTVLQDPTPLVNASIEGNSMGNTLPPPVD</sequence>
<keyword evidence="4" id="KW-1185">Reference proteome</keyword>
<keyword evidence="2" id="KW-0812">Transmembrane</keyword>
<dbReference type="AlphaFoldDB" id="B0DC14"/>